<dbReference type="PROSITE" id="PS00760">
    <property type="entry name" value="SPASE_I_2"/>
    <property type="match status" value="1"/>
</dbReference>
<dbReference type="PANTHER" id="PTHR43390:SF1">
    <property type="entry name" value="CHLOROPLAST PROCESSING PEPTIDASE"/>
    <property type="match status" value="1"/>
</dbReference>
<evidence type="ECO:0000313" key="9">
    <source>
        <dbReference type="EMBL" id="RCX20041.1"/>
    </source>
</evidence>
<evidence type="ECO:0000256" key="1">
    <source>
        <dbReference type="ARBA" id="ARBA00000677"/>
    </source>
</evidence>
<comment type="caution">
    <text evidence="9">The sequence shown here is derived from an EMBL/GenBank/DDBJ whole genome shotgun (WGS) entry which is preliminary data.</text>
</comment>
<keyword evidence="7" id="KW-0645">Protease</keyword>
<gene>
    <name evidence="9" type="ORF">DFR58_102110</name>
</gene>
<dbReference type="EMBL" id="QPJT01000002">
    <property type="protein sequence ID" value="RCX20041.1"/>
    <property type="molecule type" value="Genomic_DNA"/>
</dbReference>
<dbReference type="InterPro" id="IPR019757">
    <property type="entry name" value="Pept_S26A_signal_pept_1_Lys-AS"/>
</dbReference>
<reference evidence="9 10" key="1">
    <citation type="submission" date="2018-07" db="EMBL/GenBank/DDBJ databases">
        <title>Genomic Encyclopedia of Type Strains, Phase IV (KMG-IV): sequencing the most valuable type-strain genomes for metagenomic binning, comparative biology and taxonomic classification.</title>
        <authorList>
            <person name="Goeker M."/>
        </authorList>
    </citation>
    <scope>NUCLEOTIDE SEQUENCE [LARGE SCALE GENOMIC DNA]</scope>
    <source>
        <strain evidence="9 10">DSM 27016</strain>
    </source>
</reference>
<dbReference type="InterPro" id="IPR019533">
    <property type="entry name" value="Peptidase_S26"/>
</dbReference>
<dbReference type="RefSeq" id="WP_114296161.1">
    <property type="nucleotide sequence ID" value="NZ_QPJT01000002.1"/>
</dbReference>
<dbReference type="Pfam" id="PF10502">
    <property type="entry name" value="Peptidase_S26"/>
    <property type="match status" value="1"/>
</dbReference>
<dbReference type="NCBIfam" id="TIGR02227">
    <property type="entry name" value="sigpep_I_bact"/>
    <property type="match status" value="1"/>
</dbReference>
<name>A0A369BF41_9FIRM</name>
<accession>A0A369BF41</accession>
<keyword evidence="10" id="KW-1185">Reference proteome</keyword>
<keyword evidence="7" id="KW-1133">Transmembrane helix</keyword>
<keyword evidence="5 7" id="KW-0378">Hydrolase</keyword>
<feature type="domain" description="Peptidase S26" evidence="8">
    <location>
        <begin position="22"/>
        <end position="187"/>
    </location>
</feature>
<dbReference type="GO" id="GO:0006465">
    <property type="term" value="P:signal peptide processing"/>
    <property type="evidence" value="ECO:0007669"/>
    <property type="project" value="InterPro"/>
</dbReference>
<keyword evidence="7" id="KW-0472">Membrane</keyword>
<dbReference type="Proteomes" id="UP000253034">
    <property type="component" value="Unassembled WGS sequence"/>
</dbReference>
<feature type="transmembrane region" description="Helical" evidence="7">
    <location>
        <begin position="21"/>
        <end position="42"/>
    </location>
</feature>
<evidence type="ECO:0000256" key="4">
    <source>
        <dbReference type="ARBA" id="ARBA00013208"/>
    </source>
</evidence>
<dbReference type="GO" id="GO:0005886">
    <property type="term" value="C:plasma membrane"/>
    <property type="evidence" value="ECO:0007669"/>
    <property type="project" value="UniProtKB-SubCell"/>
</dbReference>
<comment type="subcellular location">
    <subcellularLocation>
        <location evidence="2">Cell membrane</location>
        <topology evidence="2">Single-pass type II membrane protein</topology>
    </subcellularLocation>
    <subcellularLocation>
        <location evidence="7">Membrane</location>
        <topology evidence="7">Single-pass type II membrane protein</topology>
    </subcellularLocation>
</comment>
<evidence type="ECO:0000259" key="8">
    <source>
        <dbReference type="Pfam" id="PF10502"/>
    </source>
</evidence>
<dbReference type="InterPro" id="IPR019758">
    <property type="entry name" value="Pept_S26A_signal_pept_1_CS"/>
</dbReference>
<dbReference type="InterPro" id="IPR000223">
    <property type="entry name" value="Pept_S26A_signal_pept_1"/>
</dbReference>
<proteinExistence type="inferred from homology"/>
<evidence type="ECO:0000256" key="2">
    <source>
        <dbReference type="ARBA" id="ARBA00004401"/>
    </source>
</evidence>
<dbReference type="Gene3D" id="2.10.109.10">
    <property type="entry name" value="Umud Fragment, subunit A"/>
    <property type="match status" value="1"/>
</dbReference>
<dbReference type="GO" id="GO:0009003">
    <property type="term" value="F:signal peptidase activity"/>
    <property type="evidence" value="ECO:0007669"/>
    <property type="project" value="UniProtKB-EC"/>
</dbReference>
<evidence type="ECO:0000313" key="10">
    <source>
        <dbReference type="Proteomes" id="UP000253034"/>
    </source>
</evidence>
<comment type="similarity">
    <text evidence="3 7">Belongs to the peptidase S26 family.</text>
</comment>
<evidence type="ECO:0000256" key="7">
    <source>
        <dbReference type="RuleBase" id="RU362042"/>
    </source>
</evidence>
<evidence type="ECO:0000256" key="5">
    <source>
        <dbReference type="ARBA" id="ARBA00022801"/>
    </source>
</evidence>
<dbReference type="SUPFAM" id="SSF51306">
    <property type="entry name" value="LexA/Signal peptidase"/>
    <property type="match status" value="1"/>
</dbReference>
<dbReference type="AlphaFoldDB" id="A0A369BF41"/>
<dbReference type="PROSITE" id="PS00761">
    <property type="entry name" value="SPASE_I_3"/>
    <property type="match status" value="1"/>
</dbReference>
<dbReference type="PRINTS" id="PR00727">
    <property type="entry name" value="LEADERPTASE"/>
</dbReference>
<dbReference type="GO" id="GO:0004252">
    <property type="term" value="F:serine-type endopeptidase activity"/>
    <property type="evidence" value="ECO:0007669"/>
    <property type="project" value="InterPro"/>
</dbReference>
<organism evidence="9 10">
    <name type="scientific">Anaerobacterium chartisolvens</name>
    <dbReference type="NCBI Taxonomy" id="1297424"/>
    <lineage>
        <taxon>Bacteria</taxon>
        <taxon>Bacillati</taxon>
        <taxon>Bacillota</taxon>
        <taxon>Clostridia</taxon>
        <taxon>Eubacteriales</taxon>
        <taxon>Oscillospiraceae</taxon>
        <taxon>Anaerobacterium</taxon>
    </lineage>
</organism>
<sequence length="201" mass="23183">MDLNEPVASGKRDKRSGLREVMEWVQAILIAVVLAFLIRGFIFEQAMVEGSSMDNTLHNNQRLIIYKLGYYFSPPERRDIIILEYKQGMFKYLPFPDPDEVDYIKRVIAIPGDVVDINGDGYVYVNGERLKEPYVKGVTAPNGMVFPITIPEKKVFVLGDNREYSSDSRQIGLIDFDRIRGKAVYRIFPFKDWGTLYDNLK</sequence>
<dbReference type="CDD" id="cd06530">
    <property type="entry name" value="S26_SPase_I"/>
    <property type="match status" value="1"/>
</dbReference>
<keyword evidence="7" id="KW-0812">Transmembrane</keyword>
<comment type="catalytic activity">
    <reaction evidence="1 7">
        <text>Cleavage of hydrophobic, N-terminal signal or leader sequences from secreted and periplasmic proteins.</text>
        <dbReference type="EC" id="3.4.21.89"/>
    </reaction>
</comment>
<dbReference type="InterPro" id="IPR036286">
    <property type="entry name" value="LexA/Signal_pep-like_sf"/>
</dbReference>
<evidence type="ECO:0000256" key="6">
    <source>
        <dbReference type="PIRSR" id="PIRSR600223-1"/>
    </source>
</evidence>
<protein>
    <recommendedName>
        <fullName evidence="4 7">Signal peptidase I</fullName>
        <ecNumber evidence="4 7">3.4.21.89</ecNumber>
    </recommendedName>
</protein>
<feature type="active site" evidence="6">
    <location>
        <position position="52"/>
    </location>
</feature>
<dbReference type="OrthoDB" id="9802919at2"/>
<evidence type="ECO:0000256" key="3">
    <source>
        <dbReference type="ARBA" id="ARBA00009370"/>
    </source>
</evidence>
<dbReference type="PANTHER" id="PTHR43390">
    <property type="entry name" value="SIGNAL PEPTIDASE I"/>
    <property type="match status" value="1"/>
</dbReference>
<feature type="active site" evidence="6">
    <location>
        <position position="105"/>
    </location>
</feature>
<dbReference type="EC" id="3.4.21.89" evidence="4 7"/>